<name>A0A9J6BUB6_POLVA</name>
<keyword evidence="2" id="KW-0677">Repeat</keyword>
<protein>
    <recommendedName>
        <fullName evidence="6">Cuticular protein</fullName>
    </recommendedName>
</protein>
<gene>
    <name evidence="4" type="ORF">PVAND_002974</name>
</gene>
<dbReference type="PANTHER" id="PTHR39068:SF2">
    <property type="entry name" value="MIP24391P"/>
    <property type="match status" value="1"/>
</dbReference>
<evidence type="ECO:0008006" key="6">
    <source>
        <dbReference type="Google" id="ProtNLM"/>
    </source>
</evidence>
<evidence type="ECO:0000313" key="4">
    <source>
        <dbReference type="EMBL" id="KAG5672886.1"/>
    </source>
</evidence>
<reference evidence="4" key="1">
    <citation type="submission" date="2021-03" db="EMBL/GenBank/DDBJ databases">
        <title>Chromosome level genome of the anhydrobiotic midge Polypedilum vanderplanki.</title>
        <authorList>
            <person name="Yoshida Y."/>
            <person name="Kikawada T."/>
            <person name="Gusev O."/>
        </authorList>
    </citation>
    <scope>NUCLEOTIDE SEQUENCE</scope>
    <source>
        <strain evidence="4">NIAS01</strain>
        <tissue evidence="4">Whole body or cell culture</tissue>
    </source>
</reference>
<comment type="caution">
    <text evidence="4">The sequence shown here is derived from an EMBL/GenBank/DDBJ whole genome shotgun (WGS) entry which is preliminary data.</text>
</comment>
<keyword evidence="5" id="KW-1185">Reference proteome</keyword>
<dbReference type="Pfam" id="PF11018">
    <property type="entry name" value="Cuticle_3"/>
    <property type="match status" value="1"/>
</dbReference>
<dbReference type="OrthoDB" id="6630852at2759"/>
<sequence>MAFKFVLLCASLAMANAGLIAEPAITYNAAPVVSKTIVQPAVAYAQHAPVHSSSYTKTLSYTAPKAYSVAAAPAIATYSHYEPEHHHYAAAPSVAYHHEPVVAKTVIAQPHYEHGHSEQNIVRSAHGTVSQISKAVDTPTSSVRKYDTRIINDGIKTVSYAQPTAYVSQPATYVSQPATTTYVHQPAQVVQKTIVSQPAVAYAQHAPTHYVSQPVAYAQHAPVVHAAKVHYSPAVEVAHVNFESPLAHYGW</sequence>
<feature type="chain" id="PRO_5039890728" description="Cuticular protein" evidence="3">
    <location>
        <begin position="18"/>
        <end position="251"/>
    </location>
</feature>
<keyword evidence="1" id="KW-0193">Cuticle</keyword>
<dbReference type="PANTHER" id="PTHR39068">
    <property type="entry name" value="LARVAL/PUPAL CUTICLE PROTEIN H1C-LIKE PROTEIN-RELATED"/>
    <property type="match status" value="1"/>
</dbReference>
<evidence type="ECO:0000256" key="3">
    <source>
        <dbReference type="SAM" id="SignalP"/>
    </source>
</evidence>
<accession>A0A9J6BUB6</accession>
<organism evidence="4 5">
    <name type="scientific">Polypedilum vanderplanki</name>
    <name type="common">Sleeping chironomid midge</name>
    <dbReference type="NCBI Taxonomy" id="319348"/>
    <lineage>
        <taxon>Eukaryota</taxon>
        <taxon>Metazoa</taxon>
        <taxon>Ecdysozoa</taxon>
        <taxon>Arthropoda</taxon>
        <taxon>Hexapoda</taxon>
        <taxon>Insecta</taxon>
        <taxon>Pterygota</taxon>
        <taxon>Neoptera</taxon>
        <taxon>Endopterygota</taxon>
        <taxon>Diptera</taxon>
        <taxon>Nematocera</taxon>
        <taxon>Chironomoidea</taxon>
        <taxon>Chironomidae</taxon>
        <taxon>Chironominae</taxon>
        <taxon>Polypedilum</taxon>
        <taxon>Polypedilum</taxon>
    </lineage>
</organism>
<feature type="signal peptide" evidence="3">
    <location>
        <begin position="1"/>
        <end position="17"/>
    </location>
</feature>
<evidence type="ECO:0000313" key="5">
    <source>
        <dbReference type="Proteomes" id="UP001107558"/>
    </source>
</evidence>
<dbReference type="AlphaFoldDB" id="A0A9J6BUB6"/>
<proteinExistence type="predicted"/>
<evidence type="ECO:0000256" key="2">
    <source>
        <dbReference type="ARBA" id="ARBA00022737"/>
    </source>
</evidence>
<dbReference type="GO" id="GO:0042302">
    <property type="term" value="F:structural constituent of cuticle"/>
    <property type="evidence" value="ECO:0007669"/>
    <property type="project" value="UniProtKB-KW"/>
</dbReference>
<keyword evidence="3" id="KW-0732">Signal</keyword>
<dbReference type="InterPro" id="IPR022727">
    <property type="entry name" value="Cuticle_C1"/>
</dbReference>
<dbReference type="EMBL" id="JADBJN010000003">
    <property type="protein sequence ID" value="KAG5672886.1"/>
    <property type="molecule type" value="Genomic_DNA"/>
</dbReference>
<dbReference type="Proteomes" id="UP001107558">
    <property type="component" value="Chromosome 3"/>
</dbReference>
<evidence type="ECO:0000256" key="1">
    <source>
        <dbReference type="ARBA" id="ARBA00022460"/>
    </source>
</evidence>